<dbReference type="Gene3D" id="3.90.79.10">
    <property type="entry name" value="Nucleoside Triphosphate Pyrophosphohydrolase"/>
    <property type="match status" value="1"/>
</dbReference>
<accession>A0A2X2CCX3</accession>
<keyword evidence="2 5" id="KW-0378">Hydrolase</keyword>
<evidence type="ECO:0000313" key="5">
    <source>
        <dbReference type="EMBL" id="SPZ05987.1"/>
    </source>
</evidence>
<dbReference type="RefSeq" id="WP_010798076.1">
    <property type="nucleotide sequence ID" value="NZ_CP069262.1"/>
</dbReference>
<comment type="cofactor">
    <cofactor evidence="1">
        <name>Mg(2+)</name>
        <dbReference type="ChEBI" id="CHEBI:18420"/>
    </cofactor>
</comment>
<dbReference type="EMBL" id="UAUF01000011">
    <property type="protein sequence ID" value="SPZ05987.1"/>
    <property type="molecule type" value="Genomic_DNA"/>
</dbReference>
<reference evidence="5 6" key="1">
    <citation type="submission" date="2018-06" db="EMBL/GenBank/DDBJ databases">
        <authorList>
            <consortium name="Pathogen Informatics"/>
            <person name="Doyle S."/>
        </authorList>
    </citation>
    <scope>NUCLEOTIDE SEQUENCE [LARGE SCALE GENOMIC DNA]</scope>
    <source>
        <strain evidence="5 6">NCTC11842</strain>
    </source>
</reference>
<dbReference type="CDD" id="cd04690">
    <property type="entry name" value="NUDIX_Hydrolase"/>
    <property type="match status" value="1"/>
</dbReference>
<gene>
    <name evidence="5" type="primary">mutT_3</name>
    <name evidence="4" type="ORF">IRZ65_08050</name>
    <name evidence="5" type="ORF">NCTC11842_01914</name>
</gene>
<dbReference type="InterPro" id="IPR020084">
    <property type="entry name" value="NUDIX_hydrolase_CS"/>
</dbReference>
<reference evidence="4 7" key="2">
    <citation type="submission" date="2020-10" db="EMBL/GenBank/DDBJ databases">
        <title>Genome sequences of Pseudomonas isolates.</title>
        <authorList>
            <person name="Wessels L."/>
            <person name="Reich F."/>
            <person name="Hammerl J."/>
        </authorList>
    </citation>
    <scope>NUCLEOTIDE SEQUENCE [LARGE SCALE GENOMIC DNA]</scope>
    <source>
        <strain evidence="4 7">20-MO00624-0</strain>
    </source>
</reference>
<proteinExistence type="predicted"/>
<feature type="domain" description="Nudix hydrolase" evidence="3">
    <location>
        <begin position="4"/>
        <end position="133"/>
    </location>
</feature>
<sequence>MPITRLKIAAACLLNPANELLVVRKRHTRFFMLPGGKLEAGESGLEALAREIQEELNLLLDTETCQPLGLFQAPAANEPDTMIEAELFMAYVDTPSLAVAAELEALAWIPLAPPYEVALAPLLSEHVLPLLQRNTGFSPANRQA</sequence>
<dbReference type="AlphaFoldDB" id="A0A2X2CCX3"/>
<dbReference type="PROSITE" id="PS00893">
    <property type="entry name" value="NUDIX_BOX"/>
    <property type="match status" value="1"/>
</dbReference>
<dbReference type="Pfam" id="PF00293">
    <property type="entry name" value="NUDIX"/>
    <property type="match status" value="1"/>
</dbReference>
<keyword evidence="7" id="KW-1185">Reference proteome</keyword>
<organism evidence="5 6">
    <name type="scientific">Pseudomonas luteola</name>
    <dbReference type="NCBI Taxonomy" id="47886"/>
    <lineage>
        <taxon>Bacteria</taxon>
        <taxon>Pseudomonadati</taxon>
        <taxon>Pseudomonadota</taxon>
        <taxon>Gammaproteobacteria</taxon>
        <taxon>Pseudomonadales</taxon>
        <taxon>Pseudomonadaceae</taxon>
        <taxon>Pseudomonas</taxon>
    </lineage>
</organism>
<evidence type="ECO:0000313" key="4">
    <source>
        <dbReference type="EMBL" id="MBF8640631.1"/>
    </source>
</evidence>
<dbReference type="EC" id="3.6.1.55" evidence="5"/>
<dbReference type="PANTHER" id="PTHR43046">
    <property type="entry name" value="GDP-MANNOSE MANNOSYL HYDROLASE"/>
    <property type="match status" value="1"/>
</dbReference>
<protein>
    <submittedName>
        <fullName evidence="5">NTP pyrophosphohydrolase</fullName>
        <ecNumber evidence="5">3.6.1.55</ecNumber>
    </submittedName>
    <submittedName>
        <fullName evidence="4">NUDIX domain-containing protein</fullName>
    </submittedName>
</protein>
<evidence type="ECO:0000313" key="7">
    <source>
        <dbReference type="Proteomes" id="UP000626180"/>
    </source>
</evidence>
<dbReference type="PANTHER" id="PTHR43046:SF2">
    <property type="entry name" value="8-OXO-DGTP DIPHOSPHATASE-RELATED"/>
    <property type="match status" value="1"/>
</dbReference>
<name>A0A2X2CCX3_PSELU</name>
<dbReference type="EMBL" id="JADMCD010000003">
    <property type="protein sequence ID" value="MBF8640631.1"/>
    <property type="molecule type" value="Genomic_DNA"/>
</dbReference>
<dbReference type="PROSITE" id="PS51462">
    <property type="entry name" value="NUDIX"/>
    <property type="match status" value="1"/>
</dbReference>
<dbReference type="Proteomes" id="UP000250443">
    <property type="component" value="Unassembled WGS sequence"/>
</dbReference>
<dbReference type="Proteomes" id="UP000626180">
    <property type="component" value="Unassembled WGS sequence"/>
</dbReference>
<dbReference type="SUPFAM" id="SSF55811">
    <property type="entry name" value="Nudix"/>
    <property type="match status" value="1"/>
</dbReference>
<dbReference type="InterPro" id="IPR000086">
    <property type="entry name" value="NUDIX_hydrolase_dom"/>
</dbReference>
<evidence type="ECO:0000256" key="2">
    <source>
        <dbReference type="ARBA" id="ARBA00022801"/>
    </source>
</evidence>
<evidence type="ECO:0000313" key="6">
    <source>
        <dbReference type="Proteomes" id="UP000250443"/>
    </source>
</evidence>
<evidence type="ECO:0000259" key="3">
    <source>
        <dbReference type="PROSITE" id="PS51462"/>
    </source>
</evidence>
<dbReference type="InterPro" id="IPR015797">
    <property type="entry name" value="NUDIX_hydrolase-like_dom_sf"/>
</dbReference>
<dbReference type="GO" id="GO:0035539">
    <property type="term" value="F:8-oxo-7,8-dihydrodeoxyguanosine triphosphate pyrophosphatase activity"/>
    <property type="evidence" value="ECO:0007669"/>
    <property type="project" value="UniProtKB-EC"/>
</dbReference>
<evidence type="ECO:0000256" key="1">
    <source>
        <dbReference type="ARBA" id="ARBA00001946"/>
    </source>
</evidence>